<dbReference type="GO" id="GO:0009523">
    <property type="term" value="C:photosystem II"/>
    <property type="evidence" value="ECO:0007669"/>
    <property type="project" value="UniProtKB-KW"/>
</dbReference>
<dbReference type="AlphaFoldDB" id="A0A2S0VTW5"/>
<evidence type="ECO:0000313" key="5">
    <source>
        <dbReference type="EMBL" id="AWB67664.1"/>
    </source>
</evidence>
<dbReference type="Pfam" id="PF14870">
    <property type="entry name" value="PSII_BNR"/>
    <property type="match status" value="1"/>
</dbReference>
<dbReference type="Gene3D" id="2.130.10.10">
    <property type="entry name" value="YVTN repeat-like/Quinoprotein amine dehydrogenase"/>
    <property type="match status" value="1"/>
</dbReference>
<dbReference type="PANTHER" id="PTHR47199:SF2">
    <property type="entry name" value="PHOTOSYSTEM II STABILITY_ASSEMBLY FACTOR HCF136, CHLOROPLASTIC"/>
    <property type="match status" value="1"/>
</dbReference>
<dbReference type="Proteomes" id="UP000244441">
    <property type="component" value="Chromosome"/>
</dbReference>
<keyword evidence="3" id="KW-0472">Membrane</keyword>
<evidence type="ECO:0000313" key="6">
    <source>
        <dbReference type="Proteomes" id="UP000244441"/>
    </source>
</evidence>
<feature type="domain" description="Photosynthesis system II assembly factor Ycf48/Hcf136-like" evidence="4">
    <location>
        <begin position="75"/>
        <end position="129"/>
    </location>
</feature>
<sequence>MLFVVVPDLKKNKLKRNEVIKFVLLITIWLATPWVFAKSAEIQPLASQSLLLDITRVDQTIYAVGERGHIIKAQSTNLNQWQQLTVPINTTLTSIFSLDQNHLWVTGHSAAILHSADAGKTWVVQNYNVADATPLMDIVFIDQLRGIAVGAYGLFLRTQDGGKTWQKELHASLLSKDDIEYLQDIKQEGEEVYQAELAASLPHLNKLTLTSQQVWVVGETGLIAKSVDWGQNWQRQQSLYAGSFFDVQSTKSGVRVAGLRGRVFTLADGDWRAQHTANQVSVNQTINVTNGFIALANSDEISLYAEGKGYSVLGKLTSKSQVAGIILNDTLVTVGELGIQVLPIQTDKRSSF</sequence>
<accession>A0A2S0VTW5</accession>
<keyword evidence="2" id="KW-0604">Photosystem II</keyword>
<name>A0A2S0VTW5_9ALTE</name>
<dbReference type="PANTHER" id="PTHR47199">
    <property type="entry name" value="PHOTOSYSTEM II STABILITY/ASSEMBLY FACTOR HCF136, CHLOROPLASTIC"/>
    <property type="match status" value="1"/>
</dbReference>
<evidence type="ECO:0000256" key="2">
    <source>
        <dbReference type="ARBA" id="ARBA00023276"/>
    </source>
</evidence>
<evidence type="ECO:0000259" key="4">
    <source>
        <dbReference type="Pfam" id="PF14870"/>
    </source>
</evidence>
<proteinExistence type="predicted"/>
<reference evidence="5 6" key="1">
    <citation type="submission" date="2018-01" db="EMBL/GenBank/DDBJ databases">
        <title>Genome sequence of a Cantenovulum-like bacteria.</title>
        <authorList>
            <person name="Tan W.R."/>
            <person name="Lau N.-S."/>
            <person name="Go F."/>
            <person name="Amirul A.-A.A."/>
        </authorList>
    </citation>
    <scope>NUCLEOTIDE SEQUENCE [LARGE SCALE GENOMIC DNA]</scope>
    <source>
        <strain evidence="5 6">CCB-QB4</strain>
    </source>
</reference>
<evidence type="ECO:0000256" key="3">
    <source>
        <dbReference type="SAM" id="Phobius"/>
    </source>
</evidence>
<dbReference type="InterPro" id="IPR015943">
    <property type="entry name" value="WD40/YVTN_repeat-like_dom_sf"/>
</dbReference>
<feature type="transmembrane region" description="Helical" evidence="3">
    <location>
        <begin position="19"/>
        <end position="37"/>
    </location>
</feature>
<keyword evidence="6" id="KW-1185">Reference proteome</keyword>
<dbReference type="SUPFAM" id="SSF110296">
    <property type="entry name" value="Oligoxyloglucan reducing end-specific cellobiohydrolase"/>
    <property type="match status" value="1"/>
</dbReference>
<dbReference type="InterPro" id="IPR028203">
    <property type="entry name" value="PSII_CF48-like_dom"/>
</dbReference>
<organism evidence="5 6">
    <name type="scientific">Saccharobesus litoralis</name>
    <dbReference type="NCBI Taxonomy" id="2172099"/>
    <lineage>
        <taxon>Bacteria</taxon>
        <taxon>Pseudomonadati</taxon>
        <taxon>Pseudomonadota</taxon>
        <taxon>Gammaproteobacteria</taxon>
        <taxon>Alteromonadales</taxon>
        <taxon>Alteromonadaceae</taxon>
        <taxon>Saccharobesus</taxon>
    </lineage>
</organism>
<dbReference type="EMBL" id="CP026604">
    <property type="protein sequence ID" value="AWB67664.1"/>
    <property type="molecule type" value="Genomic_DNA"/>
</dbReference>
<dbReference type="GO" id="GO:0015979">
    <property type="term" value="P:photosynthesis"/>
    <property type="evidence" value="ECO:0007669"/>
    <property type="project" value="UniProtKB-KW"/>
</dbReference>
<gene>
    <name evidence="5" type="ORF">C2869_15000</name>
</gene>
<protein>
    <recommendedName>
        <fullName evidence="4">Photosynthesis system II assembly factor Ycf48/Hcf136-like domain-containing protein</fullName>
    </recommendedName>
</protein>
<keyword evidence="3" id="KW-0812">Transmembrane</keyword>
<evidence type="ECO:0000256" key="1">
    <source>
        <dbReference type="ARBA" id="ARBA00022531"/>
    </source>
</evidence>
<keyword evidence="1" id="KW-0602">Photosynthesis</keyword>
<keyword evidence="3" id="KW-1133">Transmembrane helix</keyword>
<dbReference type="KEGG" id="cate:C2869_15000"/>